<proteinExistence type="predicted"/>
<name>A0A9I9EJW7_CUCME</name>
<evidence type="ECO:0000313" key="1">
    <source>
        <dbReference type="EnsemblPlants" id="MELO3C034878.2.1"/>
    </source>
</evidence>
<protein>
    <submittedName>
        <fullName evidence="1">Uncharacterized protein</fullName>
    </submittedName>
</protein>
<accession>A0A9I9EJW7</accession>
<sequence>MYQDRRSLSRLFPQKCFRRRKGSEAARFRVQEQFHDTYGKHCEKFDRLKENHPQLQMIFRGLNNVSHRGLNGALYYSSHEPGLIEILRRRKEAKLCLEDLTQSIIKTSILMFLSHRKFDMSDVLKVDPPSTSKFRLTTINSLFFDGIRYPIANERRWMTHNERTTALSLVIHENTNPHPPKLPTRTTVSDARRTMIHVPRRTNDNSSAYEMPT</sequence>
<dbReference type="EnsemblPlants" id="MELO3C034878.2.1">
    <property type="protein sequence ID" value="MELO3C034878.2.1"/>
    <property type="gene ID" value="MELO3C034878.2"/>
</dbReference>
<dbReference type="AlphaFoldDB" id="A0A9I9EJW7"/>
<reference evidence="1" key="1">
    <citation type="submission" date="2023-03" db="UniProtKB">
        <authorList>
            <consortium name="EnsemblPlants"/>
        </authorList>
    </citation>
    <scope>IDENTIFICATION</scope>
</reference>
<organism evidence="1">
    <name type="scientific">Cucumis melo</name>
    <name type="common">Muskmelon</name>
    <dbReference type="NCBI Taxonomy" id="3656"/>
    <lineage>
        <taxon>Eukaryota</taxon>
        <taxon>Viridiplantae</taxon>
        <taxon>Streptophyta</taxon>
        <taxon>Embryophyta</taxon>
        <taxon>Tracheophyta</taxon>
        <taxon>Spermatophyta</taxon>
        <taxon>Magnoliopsida</taxon>
        <taxon>eudicotyledons</taxon>
        <taxon>Gunneridae</taxon>
        <taxon>Pentapetalae</taxon>
        <taxon>rosids</taxon>
        <taxon>fabids</taxon>
        <taxon>Cucurbitales</taxon>
        <taxon>Cucurbitaceae</taxon>
        <taxon>Benincaseae</taxon>
        <taxon>Cucumis</taxon>
    </lineage>
</organism>
<dbReference type="Gramene" id="MELO3C034878.2.1">
    <property type="protein sequence ID" value="MELO3C034878.2.1"/>
    <property type="gene ID" value="MELO3C034878.2"/>
</dbReference>